<name>A0A8H7INT8_9AGAM</name>
<organism evidence="3 4">
    <name type="scientific">Rhizoctonia solani</name>
    <dbReference type="NCBI Taxonomy" id="456999"/>
    <lineage>
        <taxon>Eukaryota</taxon>
        <taxon>Fungi</taxon>
        <taxon>Dikarya</taxon>
        <taxon>Basidiomycota</taxon>
        <taxon>Agaricomycotina</taxon>
        <taxon>Agaricomycetes</taxon>
        <taxon>Cantharellales</taxon>
        <taxon>Ceratobasidiaceae</taxon>
        <taxon>Rhizoctonia</taxon>
    </lineage>
</organism>
<evidence type="ECO:0000313" key="3">
    <source>
        <dbReference type="EMBL" id="KAF8761736.1"/>
    </source>
</evidence>
<dbReference type="Proteomes" id="UP000614334">
    <property type="component" value="Unassembled WGS sequence"/>
</dbReference>
<keyword evidence="1" id="KW-0175">Coiled coil</keyword>
<feature type="coiled-coil region" evidence="1">
    <location>
        <begin position="64"/>
        <end position="105"/>
    </location>
</feature>
<sequence length="137" mass="15667">MSTPVDNKADDLSPTELATLRRKKNADAQAAFRSRRANYIANLEETGMLLLLPTSLQCTDLLPVTRLEFVVRQLQNNCREARDMLEETKQENMELRATINSMRQAERERERVWRALNNRGNPQATLSMPRPTPTAPS</sequence>
<dbReference type="EMBL" id="JACYCF010000001">
    <property type="protein sequence ID" value="KAF8761736.1"/>
    <property type="molecule type" value="Genomic_DNA"/>
</dbReference>
<comment type="caution">
    <text evidence="3">The sequence shown here is derived from an EMBL/GenBank/DDBJ whole genome shotgun (WGS) entry which is preliminary data.</text>
</comment>
<evidence type="ECO:0000256" key="2">
    <source>
        <dbReference type="SAM" id="MobiDB-lite"/>
    </source>
</evidence>
<gene>
    <name evidence="3" type="ORF">RHS01_00652</name>
</gene>
<feature type="region of interest" description="Disordered" evidence="2">
    <location>
        <begin position="117"/>
        <end position="137"/>
    </location>
</feature>
<dbReference type="AlphaFoldDB" id="A0A8H7INT8"/>
<dbReference type="GO" id="GO:0003700">
    <property type="term" value="F:DNA-binding transcription factor activity"/>
    <property type="evidence" value="ECO:0007669"/>
    <property type="project" value="InterPro"/>
</dbReference>
<proteinExistence type="predicted"/>
<evidence type="ECO:0008006" key="5">
    <source>
        <dbReference type="Google" id="ProtNLM"/>
    </source>
</evidence>
<protein>
    <recommendedName>
        <fullName evidence="5">BZIP domain-containing protein</fullName>
    </recommendedName>
</protein>
<evidence type="ECO:0000256" key="1">
    <source>
        <dbReference type="SAM" id="Coils"/>
    </source>
</evidence>
<dbReference type="SUPFAM" id="SSF57959">
    <property type="entry name" value="Leucine zipper domain"/>
    <property type="match status" value="1"/>
</dbReference>
<dbReference type="Gene3D" id="1.20.5.170">
    <property type="match status" value="1"/>
</dbReference>
<accession>A0A8H7INT8</accession>
<reference evidence="3" key="1">
    <citation type="submission" date="2020-09" db="EMBL/GenBank/DDBJ databases">
        <title>Comparative genome analyses of four rice-infecting Rhizoctonia solani isolates reveal extensive enrichment of homogalacturonan modification genes.</title>
        <authorList>
            <person name="Lee D.-Y."/>
            <person name="Jeon J."/>
            <person name="Kim K.-T."/>
            <person name="Cheong K."/>
            <person name="Song H."/>
            <person name="Choi G."/>
            <person name="Ko J."/>
            <person name="Opiyo S.O."/>
            <person name="Zuo S."/>
            <person name="Madhav S."/>
            <person name="Lee Y.-H."/>
            <person name="Wang G.-L."/>
        </authorList>
    </citation>
    <scope>NUCLEOTIDE SEQUENCE</scope>
    <source>
        <strain evidence="3">AG1-IA B2</strain>
    </source>
</reference>
<evidence type="ECO:0000313" key="4">
    <source>
        <dbReference type="Proteomes" id="UP000614334"/>
    </source>
</evidence>
<dbReference type="InterPro" id="IPR046347">
    <property type="entry name" value="bZIP_sf"/>
</dbReference>